<dbReference type="PROSITE" id="PS50112">
    <property type="entry name" value="PAS"/>
    <property type="match status" value="1"/>
</dbReference>
<dbReference type="InterPro" id="IPR003660">
    <property type="entry name" value="HAMP_dom"/>
</dbReference>
<proteinExistence type="predicted"/>
<feature type="domain" description="HAMP" evidence="2">
    <location>
        <begin position="391"/>
        <end position="443"/>
    </location>
</feature>
<dbReference type="Gene3D" id="1.20.120.1530">
    <property type="match status" value="1"/>
</dbReference>
<dbReference type="EMBL" id="FNFT01000001">
    <property type="protein sequence ID" value="SDJ86243.1"/>
    <property type="molecule type" value="Genomic_DNA"/>
</dbReference>
<dbReference type="InterPro" id="IPR035965">
    <property type="entry name" value="PAS-like_dom_sf"/>
</dbReference>
<reference evidence="3 4" key="1">
    <citation type="submission" date="2016-10" db="EMBL/GenBank/DDBJ databases">
        <authorList>
            <person name="Varghese N."/>
            <person name="Submissions S."/>
        </authorList>
    </citation>
    <scope>NUCLEOTIDE SEQUENCE [LARGE SCALE GENOMIC DNA]</scope>
    <source>
        <strain evidence="3 4">DSM 2373</strain>
    </source>
</reference>
<dbReference type="STRING" id="2200.GCA_001571405_01023"/>
<dbReference type="Pfam" id="PF00989">
    <property type="entry name" value="PAS"/>
    <property type="match status" value="1"/>
</dbReference>
<evidence type="ECO:0000259" key="1">
    <source>
        <dbReference type="PROSITE" id="PS50112"/>
    </source>
</evidence>
<dbReference type="Pfam" id="PF13188">
    <property type="entry name" value="PAS_8"/>
    <property type="match status" value="1"/>
</dbReference>
<dbReference type="SUPFAM" id="SSF55785">
    <property type="entry name" value="PYP-like sensor domain (PAS domain)"/>
    <property type="match status" value="2"/>
</dbReference>
<sequence>MNYVERILEPLDDNTFNSGNDCGISADLIRLLKNAVDGRFEPVGLPAGFRESGAVEALELMADARTVLLKNPLPMVLTDVGLNVLDLNDEALELFGWSREEALHLNIKDIDILDLNGKSVADAVREKRPISSELKIRCPKGILFLKTWSIPLLDAAGNVKRVHMQFVDVTAEKNAAADTAAWYESILDAVPFPISVTDLEMNWTFVNRATETFLGRTRAELMGRQCSEWQANICKTPNCGIACLRRGQHQTLFEQNGGNFQVDVSYIKNARGENVGHVEIVQDISVMVKASRYMEGEVQRLAGNLSRLAAGNLDFDTNIAPADRYTEDVRRSFVKIMESLTSVRDRLGAMIEDAELLEQAAQDGRLQVRADATRHEGEFRTIIEGLNATLDAVVTPLTEANGVLQRMAVNDYTVRMTGQYQGTYAEVATAINRVIDQVNRVADVFDGSVMVTSPTAKRLRKSAAVLSRIGLPRPVCALWRPSIPWLPRLRC</sequence>
<accession>A0A1G8X6T2</accession>
<dbReference type="Proteomes" id="UP000326500">
    <property type="component" value="Unassembled WGS sequence"/>
</dbReference>
<gene>
    <name evidence="3" type="ORF">SAMN04488571_101278</name>
</gene>
<dbReference type="AlphaFoldDB" id="A0A1G8X6T2"/>
<feature type="domain" description="PAS" evidence="1">
    <location>
        <begin position="179"/>
        <end position="225"/>
    </location>
</feature>
<protein>
    <submittedName>
        <fullName evidence="3">PAS domain S-box-containing protein</fullName>
    </submittedName>
</protein>
<dbReference type="GO" id="GO:0007165">
    <property type="term" value="P:signal transduction"/>
    <property type="evidence" value="ECO:0007669"/>
    <property type="project" value="InterPro"/>
</dbReference>
<dbReference type="GO" id="GO:0006355">
    <property type="term" value="P:regulation of DNA-templated transcription"/>
    <property type="evidence" value="ECO:0007669"/>
    <property type="project" value="InterPro"/>
</dbReference>
<name>A0A1G8X6T2_9EURY</name>
<evidence type="ECO:0000313" key="3">
    <source>
        <dbReference type="EMBL" id="SDJ86243.1"/>
    </source>
</evidence>
<dbReference type="InterPro" id="IPR000014">
    <property type="entry name" value="PAS"/>
</dbReference>
<organism evidence="3 4">
    <name type="scientific">Methanoculleus thermophilus</name>
    <dbReference type="NCBI Taxonomy" id="2200"/>
    <lineage>
        <taxon>Archaea</taxon>
        <taxon>Methanobacteriati</taxon>
        <taxon>Methanobacteriota</taxon>
        <taxon>Stenosarchaea group</taxon>
        <taxon>Methanomicrobia</taxon>
        <taxon>Methanomicrobiales</taxon>
        <taxon>Methanomicrobiaceae</taxon>
        <taxon>Methanoculleus</taxon>
    </lineage>
</organism>
<dbReference type="SMART" id="SM00091">
    <property type="entry name" value="PAS"/>
    <property type="match status" value="2"/>
</dbReference>
<dbReference type="Pfam" id="PF18947">
    <property type="entry name" value="HAMP_2"/>
    <property type="match status" value="1"/>
</dbReference>
<dbReference type="InterPro" id="IPR013767">
    <property type="entry name" value="PAS_fold"/>
</dbReference>
<evidence type="ECO:0000313" key="4">
    <source>
        <dbReference type="Proteomes" id="UP000326500"/>
    </source>
</evidence>
<evidence type="ECO:0000259" key="2">
    <source>
        <dbReference type="PROSITE" id="PS50885"/>
    </source>
</evidence>
<dbReference type="PROSITE" id="PS50885">
    <property type="entry name" value="HAMP"/>
    <property type="match status" value="1"/>
</dbReference>
<dbReference type="NCBIfam" id="TIGR00229">
    <property type="entry name" value="sensory_box"/>
    <property type="match status" value="2"/>
</dbReference>
<keyword evidence="4" id="KW-1185">Reference proteome</keyword>
<dbReference type="Gene3D" id="3.30.450.20">
    <property type="entry name" value="PAS domain"/>
    <property type="match status" value="2"/>
</dbReference>
<dbReference type="GO" id="GO:0016020">
    <property type="term" value="C:membrane"/>
    <property type="evidence" value="ECO:0007669"/>
    <property type="project" value="InterPro"/>
</dbReference>
<dbReference type="CDD" id="cd00130">
    <property type="entry name" value="PAS"/>
    <property type="match status" value="2"/>
</dbReference>